<keyword evidence="4 7" id="KW-0378">Hydrolase</keyword>
<comment type="function">
    <text evidence="7">Pyrophosphatase that catalyzes the hydrolysis of nucleoside triphosphates to their monophosphate derivatives, with a high preference for the non-canonical purine nucleotides XTP (xanthosine triphosphate), dITP (deoxyinosine triphosphate) and ITP. Seems to function as a house-cleaning enzyme that removes non-canonical purine nucleotides from the nucleotide pool, thus preventing their incorporation into DNA/RNA and avoiding chromosomal lesions.</text>
</comment>
<evidence type="ECO:0000313" key="10">
    <source>
        <dbReference type="Proteomes" id="UP001564657"/>
    </source>
</evidence>
<evidence type="ECO:0000256" key="7">
    <source>
        <dbReference type="HAMAP-Rule" id="MF_01405"/>
    </source>
</evidence>
<accession>A0ABV4BNB2</accession>
<keyword evidence="3 7" id="KW-0547">Nucleotide-binding</keyword>
<evidence type="ECO:0000313" key="9">
    <source>
        <dbReference type="EMBL" id="MEY7999737.1"/>
    </source>
</evidence>
<feature type="binding site" evidence="7">
    <location>
        <position position="179"/>
    </location>
    <ligand>
        <name>substrate</name>
    </ligand>
</feature>
<dbReference type="Pfam" id="PF01725">
    <property type="entry name" value="Ham1p_like"/>
    <property type="match status" value="1"/>
</dbReference>
<keyword evidence="5 7" id="KW-0460">Magnesium</keyword>
<proteinExistence type="inferred from homology"/>
<feature type="binding site" evidence="7">
    <location>
        <position position="73"/>
    </location>
    <ligand>
        <name>Mg(2+)</name>
        <dbReference type="ChEBI" id="CHEBI:18420"/>
    </ligand>
</feature>
<organism evidence="9 10">
    <name type="scientific">Clostridium moutaii</name>
    <dbReference type="NCBI Taxonomy" id="3240932"/>
    <lineage>
        <taxon>Bacteria</taxon>
        <taxon>Bacillati</taxon>
        <taxon>Bacillota</taxon>
        <taxon>Clostridia</taxon>
        <taxon>Eubacteriales</taxon>
        <taxon>Clostridiaceae</taxon>
        <taxon>Clostridium</taxon>
    </lineage>
</organism>
<dbReference type="Gene3D" id="3.90.950.10">
    <property type="match status" value="1"/>
</dbReference>
<comment type="subunit">
    <text evidence="7">Homodimer.</text>
</comment>
<dbReference type="InterPro" id="IPR029001">
    <property type="entry name" value="ITPase-like_fam"/>
</dbReference>
<reference evidence="9 10" key="1">
    <citation type="submission" date="2024-08" db="EMBL/GenBank/DDBJ databases">
        <title>Clostridium lapicellarii sp. nov., and Clostridium renhuaiense sp. nov., two species isolated from the mud in a fermentation cellar used for producing sauce-flavour Chinese liquors.</title>
        <authorList>
            <person name="Yang F."/>
            <person name="Wang H."/>
            <person name="Chen L.Q."/>
            <person name="Zhou N."/>
            <person name="Lu J.J."/>
            <person name="Pu X.X."/>
            <person name="Wan B."/>
            <person name="Wang L."/>
            <person name="Liu S.J."/>
        </authorList>
    </citation>
    <scope>NUCLEOTIDE SEQUENCE [LARGE SCALE GENOMIC DNA]</scope>
    <source>
        <strain evidence="9 10">MT-5</strain>
    </source>
</reference>
<dbReference type="PANTHER" id="PTHR11067">
    <property type="entry name" value="INOSINE TRIPHOSPHATE PYROPHOSPHATASE/HAM1 PROTEIN"/>
    <property type="match status" value="1"/>
</dbReference>
<comment type="cofactor">
    <cofactor evidence="7">
        <name>Mg(2+)</name>
        <dbReference type="ChEBI" id="CHEBI:18420"/>
    </cofactor>
    <text evidence="7">Binds 1 Mg(2+) ion per subunit.</text>
</comment>
<evidence type="ECO:0000256" key="5">
    <source>
        <dbReference type="ARBA" id="ARBA00022842"/>
    </source>
</evidence>
<dbReference type="SUPFAM" id="SSF52972">
    <property type="entry name" value="ITPase-like"/>
    <property type="match status" value="1"/>
</dbReference>
<feature type="binding site" evidence="7">
    <location>
        <begin position="184"/>
        <end position="185"/>
    </location>
    <ligand>
        <name>substrate</name>
    </ligand>
</feature>
<sequence length="204" mass="23394">MVKKLVVASNNHNKIREIKQIFSKYPIEILSMKEVGVNIDIEEDGVTFSENAYKKAETVYRILEQKAMVLADDSGLMVKGLNGEPGVHSARFAGEHGNDKKNNEKLLKLLKNKDRESRKAKFLCTIVLIEDLNKVIRVQGEVEGLICEEERGSNKFGYDPLFYVPEYNMTFGEMPAELKNSISHRAKALEKLKREMKKYIEREI</sequence>
<feature type="active site" description="Proton acceptor" evidence="7">
    <location>
        <position position="73"/>
    </location>
</feature>
<dbReference type="EC" id="3.6.1.66" evidence="7"/>
<keyword evidence="6 7" id="KW-0546">Nucleotide metabolism</keyword>
<evidence type="ECO:0000256" key="1">
    <source>
        <dbReference type="ARBA" id="ARBA00008023"/>
    </source>
</evidence>
<keyword evidence="2 7" id="KW-0479">Metal-binding</keyword>
<dbReference type="Proteomes" id="UP001564657">
    <property type="component" value="Unassembled WGS sequence"/>
</dbReference>
<evidence type="ECO:0000256" key="4">
    <source>
        <dbReference type="ARBA" id="ARBA00022801"/>
    </source>
</evidence>
<evidence type="ECO:0000256" key="3">
    <source>
        <dbReference type="ARBA" id="ARBA00022741"/>
    </source>
</evidence>
<dbReference type="EMBL" id="JBGEWD010000004">
    <property type="protein sequence ID" value="MEY7999737.1"/>
    <property type="molecule type" value="Genomic_DNA"/>
</dbReference>
<dbReference type="PANTHER" id="PTHR11067:SF9">
    <property type="entry name" value="INOSINE TRIPHOSPHATE PYROPHOSPHATASE"/>
    <property type="match status" value="1"/>
</dbReference>
<dbReference type="InterPro" id="IPR020922">
    <property type="entry name" value="dITP/XTP_pyrophosphatase"/>
</dbReference>
<dbReference type="CDD" id="cd00515">
    <property type="entry name" value="HAM1"/>
    <property type="match status" value="1"/>
</dbReference>
<feature type="binding site" evidence="7">
    <location>
        <position position="42"/>
    </location>
    <ligand>
        <name>Mg(2+)</name>
        <dbReference type="ChEBI" id="CHEBI:18420"/>
    </ligand>
</feature>
<dbReference type="RefSeq" id="WP_369703735.1">
    <property type="nucleotide sequence ID" value="NZ_JBGEWD010000004.1"/>
</dbReference>
<dbReference type="NCBIfam" id="NF011397">
    <property type="entry name" value="PRK14822.1"/>
    <property type="match status" value="1"/>
</dbReference>
<comment type="catalytic activity">
    <reaction evidence="7">
        <text>dITP + H2O = dIMP + diphosphate + H(+)</text>
        <dbReference type="Rhea" id="RHEA:28342"/>
        <dbReference type="ChEBI" id="CHEBI:15377"/>
        <dbReference type="ChEBI" id="CHEBI:15378"/>
        <dbReference type="ChEBI" id="CHEBI:33019"/>
        <dbReference type="ChEBI" id="CHEBI:61194"/>
        <dbReference type="ChEBI" id="CHEBI:61382"/>
        <dbReference type="EC" id="3.6.1.66"/>
    </reaction>
</comment>
<dbReference type="InterPro" id="IPR002637">
    <property type="entry name" value="RdgB/HAM1"/>
</dbReference>
<protein>
    <recommendedName>
        <fullName evidence="7">dITP/XTP pyrophosphatase</fullName>
        <ecNumber evidence="7">3.6.1.66</ecNumber>
    </recommendedName>
    <alternativeName>
        <fullName evidence="7">Non-canonical purine NTP pyrophosphatase</fullName>
    </alternativeName>
    <alternativeName>
        <fullName evidence="7">Non-standard purine NTP pyrophosphatase</fullName>
    </alternativeName>
    <alternativeName>
        <fullName evidence="7">Nucleoside-triphosphate diphosphatase</fullName>
    </alternativeName>
    <alternativeName>
        <fullName evidence="7">Nucleoside-triphosphate pyrophosphatase</fullName>
        <shortName evidence="7">NTPase</shortName>
    </alternativeName>
</protein>
<feature type="binding site" evidence="7">
    <location>
        <begin position="156"/>
        <end position="159"/>
    </location>
    <ligand>
        <name>substrate</name>
    </ligand>
</feature>
<evidence type="ECO:0000256" key="2">
    <source>
        <dbReference type="ARBA" id="ARBA00022723"/>
    </source>
</evidence>
<evidence type="ECO:0000256" key="8">
    <source>
        <dbReference type="RuleBase" id="RU003781"/>
    </source>
</evidence>
<evidence type="ECO:0000256" key="6">
    <source>
        <dbReference type="ARBA" id="ARBA00023080"/>
    </source>
</evidence>
<keyword evidence="10" id="KW-1185">Reference proteome</keyword>
<feature type="binding site" evidence="7">
    <location>
        <begin position="9"/>
        <end position="14"/>
    </location>
    <ligand>
        <name>substrate</name>
    </ligand>
</feature>
<comment type="similarity">
    <text evidence="1 7 8">Belongs to the HAM1 NTPase family.</text>
</comment>
<name>A0ABV4BNB2_9CLOT</name>
<gene>
    <name evidence="9" type="ORF">AB8U03_05940</name>
</gene>
<feature type="binding site" evidence="7">
    <location>
        <position position="74"/>
    </location>
    <ligand>
        <name>substrate</name>
    </ligand>
</feature>
<comment type="catalytic activity">
    <reaction evidence="7">
        <text>ITP + H2O = IMP + diphosphate + H(+)</text>
        <dbReference type="Rhea" id="RHEA:29399"/>
        <dbReference type="ChEBI" id="CHEBI:15377"/>
        <dbReference type="ChEBI" id="CHEBI:15378"/>
        <dbReference type="ChEBI" id="CHEBI:33019"/>
        <dbReference type="ChEBI" id="CHEBI:58053"/>
        <dbReference type="ChEBI" id="CHEBI:61402"/>
        <dbReference type="EC" id="3.6.1.66"/>
    </reaction>
</comment>
<comment type="catalytic activity">
    <reaction evidence="7">
        <text>XTP + H2O = XMP + diphosphate + H(+)</text>
        <dbReference type="Rhea" id="RHEA:28610"/>
        <dbReference type="ChEBI" id="CHEBI:15377"/>
        <dbReference type="ChEBI" id="CHEBI:15378"/>
        <dbReference type="ChEBI" id="CHEBI:33019"/>
        <dbReference type="ChEBI" id="CHEBI:57464"/>
        <dbReference type="ChEBI" id="CHEBI:61314"/>
        <dbReference type="EC" id="3.6.1.66"/>
    </reaction>
</comment>
<dbReference type="NCBIfam" id="TIGR00042">
    <property type="entry name" value="RdgB/HAM1 family non-canonical purine NTP pyrophosphatase"/>
    <property type="match status" value="1"/>
</dbReference>
<dbReference type="HAMAP" id="MF_01405">
    <property type="entry name" value="Non_canon_purine_NTPase"/>
    <property type="match status" value="1"/>
</dbReference>
<comment type="caution">
    <text evidence="9">The sequence shown here is derived from an EMBL/GenBank/DDBJ whole genome shotgun (WGS) entry which is preliminary data.</text>
</comment>
<dbReference type="GO" id="GO:0036220">
    <property type="term" value="F:ITP diphosphatase activity"/>
    <property type="evidence" value="ECO:0007669"/>
    <property type="project" value="UniProtKB-EC"/>
</dbReference>